<dbReference type="SMART" id="SM00642">
    <property type="entry name" value="Aamy"/>
    <property type="match status" value="1"/>
</dbReference>
<feature type="transmembrane region" description="Helical" evidence="11">
    <location>
        <begin position="483"/>
        <end position="504"/>
    </location>
</feature>
<evidence type="ECO:0000256" key="4">
    <source>
        <dbReference type="ARBA" id="ARBA00012595"/>
    </source>
</evidence>
<dbReference type="PATRIC" id="fig|1150625.3.peg.939"/>
<dbReference type="GO" id="GO:0005975">
    <property type="term" value="P:carbohydrate metabolic process"/>
    <property type="evidence" value="ECO:0007669"/>
    <property type="project" value="InterPro"/>
</dbReference>
<feature type="domain" description="Glycosyl hydrolase family 13 catalytic" evidence="12">
    <location>
        <begin position="39"/>
        <end position="387"/>
    </location>
</feature>
<evidence type="ECO:0000313" key="14">
    <source>
        <dbReference type="Proteomes" id="UP000074108"/>
    </source>
</evidence>
<dbReference type="Gene3D" id="2.60.40.1180">
    <property type="entry name" value="Golgi alpha-mannosidase II"/>
    <property type="match status" value="1"/>
</dbReference>
<keyword evidence="8" id="KW-0106">Calcium</keyword>
<evidence type="ECO:0000259" key="12">
    <source>
        <dbReference type="SMART" id="SM00642"/>
    </source>
</evidence>
<dbReference type="InterPro" id="IPR013780">
    <property type="entry name" value="Glyco_hydro_b"/>
</dbReference>
<dbReference type="InterPro" id="IPR013777">
    <property type="entry name" value="A-amylase-like"/>
</dbReference>
<gene>
    <name evidence="13" type="ORF">Q75_04490</name>
</gene>
<dbReference type="GO" id="GO:0005509">
    <property type="term" value="F:calcium ion binding"/>
    <property type="evidence" value="ECO:0007669"/>
    <property type="project" value="InterPro"/>
</dbReference>
<name>A0A147KAS4_9BACI</name>
<protein>
    <recommendedName>
        <fullName evidence="4">alpha-amylase</fullName>
        <ecNumber evidence="4">3.2.1.1</ecNumber>
    </recommendedName>
</protein>
<keyword evidence="10" id="KW-0326">Glycosidase</keyword>
<evidence type="ECO:0000256" key="6">
    <source>
        <dbReference type="ARBA" id="ARBA00022729"/>
    </source>
</evidence>
<keyword evidence="11" id="KW-0812">Transmembrane</keyword>
<keyword evidence="11" id="KW-1133">Transmembrane helix</keyword>
<dbReference type="InterPro" id="IPR017853">
    <property type="entry name" value="GH"/>
</dbReference>
<comment type="caution">
    <text evidence="13">The sequence shown here is derived from an EMBL/GenBank/DDBJ whole genome shotgun (WGS) entry which is preliminary data.</text>
</comment>
<dbReference type="AlphaFoldDB" id="A0A147KAS4"/>
<dbReference type="SUPFAM" id="SSF51445">
    <property type="entry name" value="(Trans)glycosidases"/>
    <property type="match status" value="1"/>
</dbReference>
<dbReference type="Pfam" id="PF22026">
    <property type="entry name" value="Alpha-amylase_C_2"/>
    <property type="match status" value="1"/>
</dbReference>
<evidence type="ECO:0000256" key="10">
    <source>
        <dbReference type="ARBA" id="ARBA00023295"/>
    </source>
</evidence>
<evidence type="ECO:0000256" key="9">
    <source>
        <dbReference type="ARBA" id="ARBA00023277"/>
    </source>
</evidence>
<dbReference type="InterPro" id="IPR054174">
    <property type="entry name" value="Alpha-amylase-like_C"/>
</dbReference>
<keyword evidence="13" id="KW-0456">Lyase</keyword>
<dbReference type="CDD" id="cd11339">
    <property type="entry name" value="AmyAc_bac_CMD_like_2"/>
    <property type="match status" value="1"/>
</dbReference>
<evidence type="ECO:0000256" key="5">
    <source>
        <dbReference type="ARBA" id="ARBA00022723"/>
    </source>
</evidence>
<dbReference type="EC" id="3.2.1.1" evidence="4"/>
<evidence type="ECO:0000256" key="8">
    <source>
        <dbReference type="ARBA" id="ARBA00022837"/>
    </source>
</evidence>
<keyword evidence="5" id="KW-0479">Metal-binding</keyword>
<sequence length="514" mass="59961">MKNRVLALILIPFLLFYSAEPILADEKEERMWQDESIYFIMVDRFANGDSTNDLDSDITDPRAYQGGDFKGINEKLDYIQDMGFTAIWLTPVFDNMEKGYHGYWINDFYNTDEHFGTLDEFKNLVEEAHSRDMKVILDFVVNHVGYDHPWLEDPSKQDWFHEDIGAVNWSDPESYQNGWIYGLPDLNTENEEVKEYIFDAAKWWIEETNIDGYRLDTVRHVPQEFWSEFSTEVKSVKDNFYLIGEIFDKDPRGIEAYTGLGIDGFVDFPLNEELRSVFQHVDVSMDRLPNYWKYSETFYEDPYLMGNFIDNHDMSRFTMLAEQNNMFPPTRWKQAITYMYTIPGIPIVYYGSEIALNGGEDPDNRRLMNFNTDEELIEYIGDVGQLRQELPALTRGTIELLGEDKGMLVYKREYEDETIVVAINDSSETKTIVVNATSLENNKELKGLLNGDFIRENNGEYSITLDRETSEIYALTEKSGINIGFILALAAVYIVFLGFMYMAWKRGKKRKSEQ</sequence>
<proteinExistence type="inferred from homology"/>
<dbReference type="EMBL" id="LDYG01000020">
    <property type="protein sequence ID" value="KUP07764.1"/>
    <property type="molecule type" value="Genomic_DNA"/>
</dbReference>
<evidence type="ECO:0000256" key="3">
    <source>
        <dbReference type="ARBA" id="ARBA00008061"/>
    </source>
</evidence>
<dbReference type="OrthoDB" id="9805159at2"/>
<dbReference type="PANTHER" id="PTHR10357">
    <property type="entry name" value="ALPHA-AMYLASE FAMILY MEMBER"/>
    <property type="match status" value="1"/>
</dbReference>
<dbReference type="SUPFAM" id="SSF51011">
    <property type="entry name" value="Glycosyl hydrolase domain"/>
    <property type="match status" value="1"/>
</dbReference>
<keyword evidence="11" id="KW-0472">Membrane</keyword>
<evidence type="ECO:0000313" key="13">
    <source>
        <dbReference type="EMBL" id="KUP07764.1"/>
    </source>
</evidence>
<dbReference type="Proteomes" id="UP000074108">
    <property type="component" value="Unassembled WGS sequence"/>
</dbReference>
<accession>A0A147KAS4</accession>
<comment type="catalytic activity">
    <reaction evidence="1">
        <text>Endohydrolysis of (1-&gt;4)-alpha-D-glucosidic linkages in polysaccharides containing three or more (1-&gt;4)-alpha-linked D-glucose units.</text>
        <dbReference type="EC" id="3.2.1.1"/>
    </reaction>
</comment>
<dbReference type="GO" id="GO:0016829">
    <property type="term" value="F:lyase activity"/>
    <property type="evidence" value="ECO:0007669"/>
    <property type="project" value="UniProtKB-KW"/>
</dbReference>
<keyword evidence="14" id="KW-1185">Reference proteome</keyword>
<keyword evidence="9" id="KW-0119">Carbohydrate metabolism</keyword>
<evidence type="ECO:0000256" key="11">
    <source>
        <dbReference type="SAM" id="Phobius"/>
    </source>
</evidence>
<evidence type="ECO:0000256" key="1">
    <source>
        <dbReference type="ARBA" id="ARBA00000548"/>
    </source>
</evidence>
<dbReference type="RefSeq" id="WP_059350539.1">
    <property type="nucleotide sequence ID" value="NZ_LDYG01000020.1"/>
</dbReference>
<dbReference type="Pfam" id="PF00128">
    <property type="entry name" value="Alpha-amylase"/>
    <property type="match status" value="1"/>
</dbReference>
<evidence type="ECO:0000256" key="7">
    <source>
        <dbReference type="ARBA" id="ARBA00022801"/>
    </source>
</evidence>
<keyword evidence="7" id="KW-0378">Hydrolase</keyword>
<dbReference type="PIRSF" id="PIRSF001024">
    <property type="entry name" value="Alph-amyl_fung"/>
    <property type="match status" value="1"/>
</dbReference>
<dbReference type="InterPro" id="IPR006047">
    <property type="entry name" value="GH13_cat_dom"/>
</dbReference>
<comment type="cofactor">
    <cofactor evidence="2">
        <name>Ca(2+)</name>
        <dbReference type="ChEBI" id="CHEBI:29108"/>
    </cofactor>
</comment>
<dbReference type="Gene3D" id="3.20.20.80">
    <property type="entry name" value="Glycosidases"/>
    <property type="match status" value="1"/>
</dbReference>
<dbReference type="STRING" id="1150625.Q75_04490"/>
<evidence type="ECO:0000256" key="2">
    <source>
        <dbReference type="ARBA" id="ARBA00001913"/>
    </source>
</evidence>
<keyword evidence="6" id="KW-0732">Signal</keyword>
<comment type="similarity">
    <text evidence="3">Belongs to the glycosyl hydrolase 13 family.</text>
</comment>
<dbReference type="PANTHER" id="PTHR10357:SF215">
    <property type="entry name" value="ALPHA-AMYLASE 1"/>
    <property type="match status" value="1"/>
</dbReference>
<reference evidence="13 14" key="1">
    <citation type="journal article" date="2016" name="Front. Microbiol.">
        <title>Microevolution Analysis of Bacillus coahuilensis Unveils Differences in Phosphorus Acquisition Strategies and Their Regulation.</title>
        <authorList>
            <person name="Gomez-Lunar Z."/>
            <person name="Hernandez-Gonzalez I."/>
            <person name="Rodriguez-Torres M.D."/>
            <person name="Souza V."/>
            <person name="Olmedo-Alvarez G."/>
        </authorList>
    </citation>
    <scope>NUCLEOTIDE SEQUENCE [LARGE SCALE GENOMIC DNA]</scope>
    <source>
        <strain evidence="14">p1.1.43</strain>
    </source>
</reference>
<organism evidence="13 14">
    <name type="scientific">Bacillus coahuilensis p1.1.43</name>
    <dbReference type="NCBI Taxonomy" id="1150625"/>
    <lineage>
        <taxon>Bacteria</taxon>
        <taxon>Bacillati</taxon>
        <taxon>Bacillota</taxon>
        <taxon>Bacilli</taxon>
        <taxon>Bacillales</taxon>
        <taxon>Bacillaceae</taxon>
        <taxon>Bacillus</taxon>
    </lineage>
</organism>
<dbReference type="GO" id="GO:0004556">
    <property type="term" value="F:alpha-amylase activity"/>
    <property type="evidence" value="ECO:0007669"/>
    <property type="project" value="UniProtKB-EC"/>
</dbReference>